<feature type="transmembrane region" description="Helical" evidence="1">
    <location>
        <begin position="655"/>
        <end position="672"/>
    </location>
</feature>
<keyword evidence="3" id="KW-1185">Reference proteome</keyword>
<evidence type="ECO:0000313" key="2">
    <source>
        <dbReference type="EMBL" id="MCC4213023.1"/>
    </source>
</evidence>
<feature type="transmembrane region" description="Helical" evidence="1">
    <location>
        <begin position="37"/>
        <end position="58"/>
    </location>
</feature>
<accession>A0ABS8GWS2</accession>
<evidence type="ECO:0000313" key="3">
    <source>
        <dbReference type="Proteomes" id="UP001197770"/>
    </source>
</evidence>
<gene>
    <name evidence="2" type="ORF">LLW17_09855</name>
</gene>
<organism evidence="2 3">
    <name type="scientific">Leeuwenhoekiella parthenopeia</name>
    <dbReference type="NCBI Taxonomy" id="2890320"/>
    <lineage>
        <taxon>Bacteria</taxon>
        <taxon>Pseudomonadati</taxon>
        <taxon>Bacteroidota</taxon>
        <taxon>Flavobacteriia</taxon>
        <taxon>Flavobacteriales</taxon>
        <taxon>Flavobacteriaceae</taxon>
        <taxon>Leeuwenhoekiella</taxon>
    </lineage>
</organism>
<evidence type="ECO:0000256" key="1">
    <source>
        <dbReference type="SAM" id="Phobius"/>
    </source>
</evidence>
<proteinExistence type="predicted"/>
<comment type="caution">
    <text evidence="2">The sequence shown here is derived from an EMBL/GenBank/DDBJ whole genome shotgun (WGS) entry which is preliminary data.</text>
</comment>
<keyword evidence="1" id="KW-0472">Membrane</keyword>
<reference evidence="2 3" key="1">
    <citation type="submission" date="2021-11" db="EMBL/GenBank/DDBJ databases">
        <title>Seasonal and diel survey of microbial diversity of the Tyrrhenian coast.</title>
        <authorList>
            <person name="Gattoni G."/>
            <person name="Corral P."/>
        </authorList>
    </citation>
    <scope>NUCLEOTIDE SEQUENCE [LARGE SCALE GENOMIC DNA]</scope>
    <source>
        <strain evidence="2 3">Mr9</strain>
    </source>
</reference>
<dbReference type="PANTHER" id="PTHR37947:SF1">
    <property type="entry name" value="BLL2462 PROTEIN"/>
    <property type="match status" value="1"/>
</dbReference>
<feature type="transmembrane region" description="Helical" evidence="1">
    <location>
        <begin position="6"/>
        <end position="25"/>
    </location>
</feature>
<dbReference type="Proteomes" id="UP001197770">
    <property type="component" value="Unassembled WGS sequence"/>
</dbReference>
<keyword evidence="1" id="KW-1133">Transmembrane helix</keyword>
<dbReference type="EMBL" id="JAJGMW010000011">
    <property type="protein sequence ID" value="MCC4213023.1"/>
    <property type="molecule type" value="Genomic_DNA"/>
</dbReference>
<dbReference type="PANTHER" id="PTHR37947">
    <property type="entry name" value="BLL2462 PROTEIN"/>
    <property type="match status" value="1"/>
</dbReference>
<dbReference type="SUPFAM" id="SSF53300">
    <property type="entry name" value="vWA-like"/>
    <property type="match status" value="1"/>
</dbReference>
<protein>
    <submittedName>
        <fullName evidence="2">VWA domain-containing protein</fullName>
    </submittedName>
</protein>
<sequence length="679" mass="76102">MAASTLLYIILFGVIALGAAVFFYFYRPQGSLRLRILLAGLRFVAIFALLILLLNPTFKQATYTTLKPKLALAVDNSASVAHLGYSDSVRQILQEIQNSEDLAKRFDIDFYTLGATLETYDSLAFTENQTNISKALSGLYTIYKNENFAPVLITDGNANLGSNYVYTAKEQIQIPHYFIAVGDTTSYEDLSIDRVNVNKYAYLKNRFPVEVLVSYSGTSAVNTTLSIRKNGAVLFRETISLSKDEPARRVNTFLEASAIGAETYEVIVGELADEKNTANNAKHFGIEIIDQRSQILIVYSTLHPDLGTLKKAFESNQLRTVTLQKISEVKSVELDDYNLVVLFEPQRSFAELYSKLNTLNKNRFTLVGPAADRRFLNGIQDLYQLPLNNQTEGVQPVYNLSFSSFQLDDDDFSGFPPLEAPFGEIELTAAADVILNQRITGIETDNPLLAAVEAGGRRELVLFGTGIFKWRSQAFLDTRSFESFDVFIEKLAQFSASDTKRSRLQAEYERFYYGGSGIVIRSQFFDKNYVFDSGASLQLELKNADTGETYQSPMALTRTNYTATLPALEPGSYTFQILESGSSIRINGAFTVIEYNIENQVIQADFVKMKTAAADTEGMAVTIHELDLLIESLVEDERFIPVQRETIKNTPLLEFWWLLLIIAIAASAEWFIRKYNGLI</sequence>
<dbReference type="RefSeq" id="WP_228230089.1">
    <property type="nucleotide sequence ID" value="NZ_JAJGMW010000011.1"/>
</dbReference>
<keyword evidence="1" id="KW-0812">Transmembrane</keyword>
<dbReference type="InterPro" id="IPR036465">
    <property type="entry name" value="vWFA_dom_sf"/>
</dbReference>
<name>A0ABS8GWS2_9FLAO</name>